<evidence type="ECO:0008006" key="3">
    <source>
        <dbReference type="Google" id="ProtNLM"/>
    </source>
</evidence>
<dbReference type="SUPFAM" id="SSF55729">
    <property type="entry name" value="Acyl-CoA N-acyltransferases (Nat)"/>
    <property type="match status" value="1"/>
</dbReference>
<protein>
    <recommendedName>
        <fullName evidence="3">N-acetyltransferase</fullName>
    </recommendedName>
</protein>
<name>A0ABV2RFV1_9CAUL</name>
<reference evidence="1 2" key="1">
    <citation type="submission" date="2024-06" db="EMBL/GenBank/DDBJ databases">
        <title>Sorghum-associated microbial communities from plants grown in Nebraska, USA.</title>
        <authorList>
            <person name="Schachtman D."/>
        </authorList>
    </citation>
    <scope>NUCLEOTIDE SEQUENCE [LARGE SCALE GENOMIC DNA]</scope>
    <source>
        <strain evidence="1 2">2814</strain>
    </source>
</reference>
<evidence type="ECO:0000313" key="2">
    <source>
        <dbReference type="Proteomes" id="UP001549313"/>
    </source>
</evidence>
<dbReference type="EMBL" id="JBEPTF010000006">
    <property type="protein sequence ID" value="MET4685315.1"/>
    <property type="molecule type" value="Genomic_DNA"/>
</dbReference>
<sequence>MAIRAFHLSDVFDVNGLHRDVWWPERSAAGWKWLDSNPARRDIEAPLGWVLENDQGRVGAFIGNFVQRFWVDGRLEHGASGFSVIVPSAHRGSAGKLIRTLLGQPNCMVRYTLNANPKSAPIYPHLKMQPSHERGHDFKLAWIVDPLACLSGRLLRMAVNRRPDLSLKLGEQLNCRRTERVDKVLSRALPRGVRRITNLSDISDYAGFWAAYRDQGRMTADRSPEIMRWRMADPDLTAPPFMLGYEIDGRLVGYAQAMLSKGCSIEPPSLEILDLIALDGAEEALPALTQAILDLAPRLGAARVRLQVVNGFVLDALGGLARRARREGGWGHCHALFDADVDPAALDWRPAPFDGDYAICLRPTPQGRVKRPNVHKAPQPDPQFA</sequence>
<keyword evidence="2" id="KW-1185">Reference proteome</keyword>
<dbReference type="RefSeq" id="WP_354090280.1">
    <property type="nucleotide sequence ID" value="NZ_JBEPTF010000006.1"/>
</dbReference>
<dbReference type="Proteomes" id="UP001549313">
    <property type="component" value="Unassembled WGS sequence"/>
</dbReference>
<proteinExistence type="predicted"/>
<comment type="caution">
    <text evidence="1">The sequence shown here is derived from an EMBL/GenBank/DDBJ whole genome shotgun (WGS) entry which is preliminary data.</text>
</comment>
<gene>
    <name evidence="1" type="ORF">ABIE19_003266</name>
</gene>
<dbReference type="InterPro" id="IPR016181">
    <property type="entry name" value="Acyl_CoA_acyltransferase"/>
</dbReference>
<accession>A0ABV2RFV1</accession>
<evidence type="ECO:0000313" key="1">
    <source>
        <dbReference type="EMBL" id="MET4685315.1"/>
    </source>
</evidence>
<organism evidence="1 2">
    <name type="scientific">Brevundimonas faecalis</name>
    <dbReference type="NCBI Taxonomy" id="947378"/>
    <lineage>
        <taxon>Bacteria</taxon>
        <taxon>Pseudomonadati</taxon>
        <taxon>Pseudomonadota</taxon>
        <taxon>Alphaproteobacteria</taxon>
        <taxon>Caulobacterales</taxon>
        <taxon>Caulobacteraceae</taxon>
        <taxon>Brevundimonas</taxon>
    </lineage>
</organism>